<dbReference type="Proteomes" id="UP001365128">
    <property type="component" value="Unassembled WGS sequence"/>
</dbReference>
<feature type="compositionally biased region" description="Low complexity" evidence="1">
    <location>
        <begin position="211"/>
        <end position="220"/>
    </location>
</feature>
<feature type="region of interest" description="Disordered" evidence="1">
    <location>
        <begin position="205"/>
        <end position="261"/>
    </location>
</feature>
<gene>
    <name evidence="2" type="ORF">IWX46DRAFT_204598</name>
</gene>
<proteinExistence type="predicted"/>
<evidence type="ECO:0000256" key="1">
    <source>
        <dbReference type="SAM" id="MobiDB-lite"/>
    </source>
</evidence>
<organism evidence="2 3">
    <name type="scientific">Phyllosticta citricarpa</name>
    <dbReference type="NCBI Taxonomy" id="55181"/>
    <lineage>
        <taxon>Eukaryota</taxon>
        <taxon>Fungi</taxon>
        <taxon>Dikarya</taxon>
        <taxon>Ascomycota</taxon>
        <taxon>Pezizomycotina</taxon>
        <taxon>Dothideomycetes</taxon>
        <taxon>Dothideomycetes incertae sedis</taxon>
        <taxon>Botryosphaeriales</taxon>
        <taxon>Phyllostictaceae</taxon>
        <taxon>Phyllosticta</taxon>
    </lineage>
</organism>
<comment type="caution">
    <text evidence="2">The sequence shown here is derived from an EMBL/GenBank/DDBJ whole genome shotgun (WGS) entry which is preliminary data.</text>
</comment>
<keyword evidence="3" id="KW-1185">Reference proteome</keyword>
<reference evidence="2 3" key="1">
    <citation type="submission" date="2024-04" db="EMBL/GenBank/DDBJ databases">
        <title>Phyllosticta paracitricarpa is synonymous to the EU quarantine fungus P. citricarpa based on phylogenomic analyses.</title>
        <authorList>
            <consortium name="Lawrence Berkeley National Laboratory"/>
            <person name="Van Ingen-Buijs V.A."/>
            <person name="Van Westerhoven A.C."/>
            <person name="Haridas S."/>
            <person name="Skiadas P."/>
            <person name="Martin F."/>
            <person name="Groenewald J.Z."/>
            <person name="Crous P.W."/>
            <person name="Seidl M.F."/>
        </authorList>
    </citation>
    <scope>NUCLEOTIDE SEQUENCE [LARGE SCALE GENOMIC DNA]</scope>
    <source>
        <strain evidence="2 3">CBS 122670</strain>
    </source>
</reference>
<protein>
    <submittedName>
        <fullName evidence="2">Uncharacterized protein</fullName>
    </submittedName>
</protein>
<name>A0ABR1LVF8_9PEZI</name>
<sequence>MGWDGLGRAERRWRCRTRRRAGCPCSWRRPPTRGRAAPPPNSTKVQTWAALVNFADVDFFFLIFRFFCTTVPGSCIASICVLSTYSPTRCAALPPGNQFNAAGPGGATTHRHKRQLIGKLAIFVWQAVHDPSRRTEPQSSSCGVCSLFISRRQRRARPWWPDERDCSPSTPLACAPSSRLSAVRLTLQGLERPLHHPLARPFQCDLKKKQQQQQQQQQQQYGKHTRESVSSTVAWSEPPSPSHPPIGCMSSSPIPLKTAFTSPARADPTWLHHHQHHHNGT</sequence>
<evidence type="ECO:0000313" key="2">
    <source>
        <dbReference type="EMBL" id="KAK7539187.1"/>
    </source>
</evidence>
<evidence type="ECO:0000313" key="3">
    <source>
        <dbReference type="Proteomes" id="UP001365128"/>
    </source>
</evidence>
<dbReference type="EMBL" id="JBBPDW010000028">
    <property type="protein sequence ID" value="KAK7539187.1"/>
    <property type="molecule type" value="Genomic_DNA"/>
</dbReference>
<accession>A0ABR1LVF8</accession>